<evidence type="ECO:0000313" key="3">
    <source>
        <dbReference type="Proteomes" id="UP000490800"/>
    </source>
</evidence>
<proteinExistence type="predicted"/>
<dbReference type="GO" id="GO:0140359">
    <property type="term" value="F:ABC-type transporter activity"/>
    <property type="evidence" value="ECO:0007669"/>
    <property type="project" value="InterPro"/>
</dbReference>
<dbReference type="PANTHER" id="PTHR37305">
    <property type="entry name" value="INTEGRAL MEMBRANE PROTEIN-RELATED"/>
    <property type="match status" value="1"/>
</dbReference>
<feature type="transmembrane region" description="Helical" evidence="1">
    <location>
        <begin position="191"/>
        <end position="208"/>
    </location>
</feature>
<evidence type="ECO:0000313" key="2">
    <source>
        <dbReference type="EMBL" id="MVO98586.1"/>
    </source>
</evidence>
<reference evidence="2 3" key="1">
    <citation type="journal article" date="2019" name="Microorganisms">
        <title>Paenibacillus lutrae sp. nov., A Chitinolytic Species Isolated from A River Otter in Castril Natural Park, Granada, Spain.</title>
        <authorList>
            <person name="Rodriguez M."/>
            <person name="Reina J.C."/>
            <person name="Bejar V."/>
            <person name="Llamas I."/>
        </authorList>
    </citation>
    <scope>NUCLEOTIDE SEQUENCE [LARGE SCALE GENOMIC DNA]</scope>
    <source>
        <strain evidence="2 3">N10</strain>
    </source>
</reference>
<keyword evidence="1" id="KW-0812">Transmembrane</keyword>
<sequence length="267" mass="29617">MNMSWALFKANIRVNRFIWLLIVSVYSFYSIILVSMFNPESGDALQEMLSMLPPELVNAMGMNFGSTLLTFLSGTLYSLLLYLFPMIVSIIINHRLIAVHVDRGSMSYLLSTSNSRFRVAVTQAVFSLISITVIFCWITILTLIISAAMFPGLMDTKQFILLNLYALLMYYTVNGICFFASCLANESKFSLGLGAGLPVAFVLLQMLGDSGDKLNWIGNLSLFALFDPERLFAGDSFAYVGMGIFAGLATVLYVLGILVFNKKDLTI</sequence>
<feature type="transmembrane region" description="Helical" evidence="1">
    <location>
        <begin position="57"/>
        <end position="84"/>
    </location>
</feature>
<keyword evidence="1" id="KW-0472">Membrane</keyword>
<dbReference type="PANTHER" id="PTHR37305:SF2">
    <property type="entry name" value="BACITRACIN TRANSPORT PERMEASE PROTEIN BCRB"/>
    <property type="match status" value="1"/>
</dbReference>
<dbReference type="EMBL" id="RHLK01000002">
    <property type="protein sequence ID" value="MVO98586.1"/>
    <property type="molecule type" value="Genomic_DNA"/>
</dbReference>
<feature type="transmembrane region" description="Helical" evidence="1">
    <location>
        <begin position="237"/>
        <end position="260"/>
    </location>
</feature>
<keyword evidence="3" id="KW-1185">Reference proteome</keyword>
<keyword evidence="1" id="KW-1133">Transmembrane helix</keyword>
<dbReference type="AlphaFoldDB" id="A0A7X3FF77"/>
<dbReference type="RefSeq" id="WP_157332928.1">
    <property type="nucleotide sequence ID" value="NZ_RHLK01000002.1"/>
</dbReference>
<accession>A0A7X3FF77</accession>
<organism evidence="2 3">
    <name type="scientific">Paenibacillus lutrae</name>
    <dbReference type="NCBI Taxonomy" id="2078573"/>
    <lineage>
        <taxon>Bacteria</taxon>
        <taxon>Bacillati</taxon>
        <taxon>Bacillota</taxon>
        <taxon>Bacilli</taxon>
        <taxon>Bacillales</taxon>
        <taxon>Paenibacillaceae</taxon>
        <taxon>Paenibacillus</taxon>
    </lineage>
</organism>
<feature type="transmembrane region" description="Helical" evidence="1">
    <location>
        <begin position="17"/>
        <end position="37"/>
    </location>
</feature>
<gene>
    <name evidence="2" type="ORF">EDM21_03390</name>
</gene>
<dbReference type="OrthoDB" id="66636at2"/>
<dbReference type="Proteomes" id="UP000490800">
    <property type="component" value="Unassembled WGS sequence"/>
</dbReference>
<evidence type="ECO:0000256" key="1">
    <source>
        <dbReference type="SAM" id="Phobius"/>
    </source>
</evidence>
<feature type="transmembrane region" description="Helical" evidence="1">
    <location>
        <begin position="162"/>
        <end position="184"/>
    </location>
</feature>
<comment type="caution">
    <text evidence="2">The sequence shown here is derived from an EMBL/GenBank/DDBJ whole genome shotgun (WGS) entry which is preliminary data.</text>
</comment>
<name>A0A7X3FF77_9BACL</name>
<feature type="transmembrane region" description="Helical" evidence="1">
    <location>
        <begin position="125"/>
        <end position="150"/>
    </location>
</feature>
<dbReference type="GO" id="GO:0005886">
    <property type="term" value="C:plasma membrane"/>
    <property type="evidence" value="ECO:0007669"/>
    <property type="project" value="UniProtKB-SubCell"/>
</dbReference>
<protein>
    <submittedName>
        <fullName evidence="2">ABC transporter permease</fullName>
    </submittedName>
</protein>